<reference evidence="2 3" key="1">
    <citation type="submission" date="2020-08" db="EMBL/GenBank/DDBJ databases">
        <title>Genomic Encyclopedia of Type Strains, Phase IV (KMG-IV): sequencing the most valuable type-strain genomes for metagenomic binning, comparative biology and taxonomic classification.</title>
        <authorList>
            <person name="Goeker M."/>
        </authorList>
    </citation>
    <scope>NUCLEOTIDE SEQUENCE [LARGE SCALE GENOMIC DNA]</scope>
    <source>
        <strain evidence="2 3">DSM 22071</strain>
    </source>
</reference>
<name>A0A7W7Y2K9_9BACT</name>
<dbReference type="GO" id="GO:0004668">
    <property type="term" value="F:protein-arginine deiminase activity"/>
    <property type="evidence" value="ECO:0007669"/>
    <property type="project" value="InterPro"/>
</dbReference>
<protein>
    <submittedName>
        <fullName evidence="2">Agmatine deiminase</fullName>
        <ecNumber evidence="2">3.5.3.12</ecNumber>
    </submittedName>
</protein>
<dbReference type="PANTHER" id="PTHR31377">
    <property type="entry name" value="AGMATINE DEIMINASE-RELATED"/>
    <property type="match status" value="1"/>
</dbReference>
<dbReference type="AlphaFoldDB" id="A0A7W7Y2K9"/>
<proteinExistence type="predicted"/>
<dbReference type="EC" id="3.5.3.12" evidence="2"/>
<evidence type="ECO:0000313" key="3">
    <source>
        <dbReference type="Proteomes" id="UP000528322"/>
    </source>
</evidence>
<evidence type="ECO:0000256" key="1">
    <source>
        <dbReference type="ARBA" id="ARBA00022801"/>
    </source>
</evidence>
<dbReference type="SUPFAM" id="SSF55909">
    <property type="entry name" value="Pentein"/>
    <property type="match status" value="1"/>
</dbReference>
<comment type="caution">
    <text evidence="2">The sequence shown here is derived from an EMBL/GenBank/DDBJ whole genome shotgun (WGS) entry which is preliminary data.</text>
</comment>
<dbReference type="Gene3D" id="3.75.10.10">
    <property type="entry name" value="L-arginine/glycine Amidinotransferase, Chain A"/>
    <property type="match status" value="1"/>
</dbReference>
<keyword evidence="1 2" id="KW-0378">Hydrolase</keyword>
<keyword evidence="3" id="KW-1185">Reference proteome</keyword>
<sequence length="354" mass="39613">MAVKERRLPAEWEKQDGVLISWPHADSDWAEILPEVEDVYGEIARAVTSVQNLVILGQDREHIAQKLRSRNIPLDRVTIYPVLTNDTWIRDYGPLTVFESGRPVLLDFTFNGWGLKFAANYDNQSTAALCQAGFASHCQCQVPGFVLEGGSIESDGDGTILTTSACLLEPNRNPHLNRQEIEEHLLDKWLGASHVLWLEHGALEGDDTDAHIDTLVRLCPGDTLTYVSCDDPSDSHYHQLQTMKQELQQLRTRQGKPFHLVPLPWPQPCYHPVDGHRLPATYANFLIINGAVLMPTYGDTHNDSQAVQAMQDIFPTHRIIPIDCRALIQQHGSLHCATMQIPAGVLKICANHST</sequence>
<dbReference type="Pfam" id="PF04371">
    <property type="entry name" value="PAD_porph"/>
    <property type="match status" value="1"/>
</dbReference>
<dbReference type="PANTHER" id="PTHR31377:SF0">
    <property type="entry name" value="AGMATINE DEIMINASE-RELATED"/>
    <property type="match status" value="1"/>
</dbReference>
<dbReference type="RefSeq" id="WP_183728590.1">
    <property type="nucleotide sequence ID" value="NZ_JACHID010000001.1"/>
</dbReference>
<dbReference type="EMBL" id="JACHID010000001">
    <property type="protein sequence ID" value="MBB5020921.1"/>
    <property type="molecule type" value="Genomic_DNA"/>
</dbReference>
<evidence type="ECO:0000313" key="2">
    <source>
        <dbReference type="EMBL" id="MBB5020921.1"/>
    </source>
</evidence>
<dbReference type="GO" id="GO:0009446">
    <property type="term" value="P:putrescine biosynthetic process"/>
    <property type="evidence" value="ECO:0007669"/>
    <property type="project" value="InterPro"/>
</dbReference>
<dbReference type="GO" id="GO:0047632">
    <property type="term" value="F:agmatine deiminase activity"/>
    <property type="evidence" value="ECO:0007669"/>
    <property type="project" value="UniProtKB-EC"/>
</dbReference>
<dbReference type="Proteomes" id="UP000528322">
    <property type="component" value="Unassembled WGS sequence"/>
</dbReference>
<dbReference type="InterPro" id="IPR007466">
    <property type="entry name" value="Peptidyl-Arg-deiminase_porph"/>
</dbReference>
<organism evidence="2 3">
    <name type="scientific">Desulfurispira natronophila</name>
    <dbReference type="NCBI Taxonomy" id="682562"/>
    <lineage>
        <taxon>Bacteria</taxon>
        <taxon>Pseudomonadati</taxon>
        <taxon>Chrysiogenota</taxon>
        <taxon>Chrysiogenia</taxon>
        <taxon>Chrysiogenales</taxon>
        <taxon>Chrysiogenaceae</taxon>
        <taxon>Desulfurispira</taxon>
    </lineage>
</organism>
<gene>
    <name evidence="2" type="ORF">HNR37_000224</name>
</gene>
<accession>A0A7W7Y2K9</accession>